<protein>
    <submittedName>
        <fullName evidence="13">Potassium channel domain-containing protein</fullName>
    </submittedName>
</protein>
<evidence type="ECO:0000256" key="2">
    <source>
        <dbReference type="ARBA" id="ARBA00022448"/>
    </source>
</evidence>
<dbReference type="Gene3D" id="1.10.287.70">
    <property type="match status" value="1"/>
</dbReference>
<name>A0A914E0M2_9BILA</name>
<dbReference type="InterPro" id="IPR003280">
    <property type="entry name" value="2pore_dom_K_chnl"/>
</dbReference>
<feature type="domain" description="Potassium channel" evidence="11">
    <location>
        <begin position="172"/>
        <end position="229"/>
    </location>
</feature>
<dbReference type="PANTHER" id="PTHR11003">
    <property type="entry name" value="POTASSIUM CHANNEL, SUBFAMILY K"/>
    <property type="match status" value="1"/>
</dbReference>
<dbReference type="Pfam" id="PF07885">
    <property type="entry name" value="Ion_trans_2"/>
    <property type="match status" value="2"/>
</dbReference>
<feature type="compositionally biased region" description="Low complexity" evidence="9">
    <location>
        <begin position="1276"/>
        <end position="1315"/>
    </location>
</feature>
<evidence type="ECO:0000256" key="8">
    <source>
        <dbReference type="RuleBase" id="RU003857"/>
    </source>
</evidence>
<feature type="transmembrane region" description="Helical" evidence="10">
    <location>
        <begin position="173"/>
        <end position="192"/>
    </location>
</feature>
<dbReference type="GO" id="GO:0030322">
    <property type="term" value="P:stabilization of membrane potential"/>
    <property type="evidence" value="ECO:0007669"/>
    <property type="project" value="TreeGrafter"/>
</dbReference>
<keyword evidence="4 10" id="KW-1133">Transmembrane helix</keyword>
<reference evidence="13" key="1">
    <citation type="submission" date="2022-11" db="UniProtKB">
        <authorList>
            <consortium name="WormBaseParasite"/>
        </authorList>
    </citation>
    <scope>IDENTIFICATION</scope>
</reference>
<sequence length="1315" mass="147623">MNEELHVKELDGLLESPGHRQRKSWKQYVKLTLPHVALVTFVCIYAMAGAWVFYTIESPHEDRLKVRGVEWVDHLRKELLHLMWNKSRIPDGSAKAAWASTMSGKLKLFNENLYKAYKGQYLFNENLYKAYKGQYVRYGDIRVSKTPLNEQQQQRVTLLKHRSMKSQHPGGKLWTRSSALFFAATTMATIGYGNIVPVTAEGRIACVVFALFGAPLAIITIGDLGKFMSECTIWLYKKIKEIRQALGIKWRMWKLRKSGVVAEIDEELSIHQSLEGSESNQEDETEVPVLLVFAILLLYMALGGILFAFLESWTYVDAFYFCFVSLTTIGFGDLVPDRHEFIVIMLIYLGVGLAVTTMCIDLVGIQYLLKRKRAIERKLAMGDVGGAVNMIHQIMEETEPPRKRTFLKSASQNISHFNEEKASLRSEPSLTPWTLEGVLVDNTYLYEAEKLPTPELLSGPSPPPSIKSSTISTPLTNSSDSARSRMYDLWRNMERGGSIESGPDISIHCSISTSPSVYERENLYENYRSPQPSLMSFQFTFPIPIDFRAIAEVARRARRVLSCPSLLNRQSSKPPSEPSPPSTISSTVRTHRSWFELPIVSNVQYASPPVLLSLPTRARAFPPASSPSNDFPFQFEVPAPFMLSKLAAQVDLLERFDPHLPLHFREGPTAVMRPINKTVDESVEGAERSPEPARRGLGPQVFLHIPKLNELRPPTPPTSSRPSSRVSPHLSGRPLWYYNRWEKRRNSLTSTSRPGSSNLQANIPTQLQPVLKRKKIERLAKRKDPVRTVDWLNISPRAPVLEVVKNDLSTLSETMRSRRPSSSITGSSIVLVSPQNPMGLTCMEEWDSYIQMLDESMKPRATSVPSPIPEEPLFVHKDLEFIPLPKPPPPPLPLNRAQEVEFLPYEFEPEPRIIPEVEVELDIEPQVSIVEAEAIAVPSSSVVEPLKLSIGEGDEDVISPVFPDESSDEDTLSPMFEIDLGAFELVDSGISAEALLSNEDPVIFHKDMPVHSVHHDTVQTEAALENLMNAPESMLSHVVPPTMVADNYCFVVDGDRVRMSDVMGDDEWWRHTSRPTKHFYSEDLKKFFKVNVIATKGKIISARIPSGGPAFSAGPSTSHSHSVSASVTSSMMASSASSTLSAPPLTGSYPGTALHSAATTPRSSFAARSSISSFAGRGPRGEKVNLEHVYKVIRVYSFWRTCTSFHRIVTMIDKVVPDLKDTKEFKKRLFVQYLWRNAKPYEKARVQREFDPRSQRILRFVTDPAIKKRVSVMPATTSSRRTQPSTSEETAARQSRTQSRTQSRASSTSSKKSKP</sequence>
<dbReference type="GO" id="GO:0022841">
    <property type="term" value="F:potassium ion leak channel activity"/>
    <property type="evidence" value="ECO:0007669"/>
    <property type="project" value="TreeGrafter"/>
</dbReference>
<evidence type="ECO:0000256" key="10">
    <source>
        <dbReference type="SAM" id="Phobius"/>
    </source>
</evidence>
<dbReference type="InterPro" id="IPR013099">
    <property type="entry name" value="K_chnl_dom"/>
</dbReference>
<keyword evidence="3 8" id="KW-0812">Transmembrane</keyword>
<dbReference type="PANTHER" id="PTHR11003:SF110">
    <property type="entry name" value="POTASSIUM CHANNEL DOMAIN-CONTAINING PROTEIN"/>
    <property type="match status" value="1"/>
</dbReference>
<dbReference type="Proteomes" id="UP000887540">
    <property type="component" value="Unplaced"/>
</dbReference>
<evidence type="ECO:0000256" key="7">
    <source>
        <dbReference type="ARBA" id="ARBA00023303"/>
    </source>
</evidence>
<feature type="transmembrane region" description="Helical" evidence="10">
    <location>
        <begin position="289"/>
        <end position="310"/>
    </location>
</feature>
<feature type="transmembrane region" description="Helical" evidence="10">
    <location>
        <begin position="31"/>
        <end position="54"/>
    </location>
</feature>
<feature type="transmembrane region" description="Helical" evidence="10">
    <location>
        <begin position="317"/>
        <end position="335"/>
    </location>
</feature>
<dbReference type="SUPFAM" id="SSF81324">
    <property type="entry name" value="Voltage-gated potassium channels"/>
    <property type="match status" value="2"/>
</dbReference>
<feature type="region of interest" description="Disordered" evidence="9">
    <location>
        <begin position="707"/>
        <end position="729"/>
    </location>
</feature>
<evidence type="ECO:0000256" key="1">
    <source>
        <dbReference type="ARBA" id="ARBA00004141"/>
    </source>
</evidence>
<dbReference type="WBParaSite" id="ACRNAN_scaffold470.g23631.t2">
    <property type="protein sequence ID" value="ACRNAN_scaffold470.g23631.t2"/>
    <property type="gene ID" value="ACRNAN_scaffold470.g23631"/>
</dbReference>
<feature type="transmembrane region" description="Helical" evidence="10">
    <location>
        <begin position="204"/>
        <end position="222"/>
    </location>
</feature>
<dbReference type="GO" id="GO:0005886">
    <property type="term" value="C:plasma membrane"/>
    <property type="evidence" value="ECO:0007669"/>
    <property type="project" value="TreeGrafter"/>
</dbReference>
<keyword evidence="6 10" id="KW-0472">Membrane</keyword>
<feature type="region of interest" description="Disordered" evidence="9">
    <location>
        <begin position="680"/>
        <end position="699"/>
    </location>
</feature>
<comment type="similarity">
    <text evidence="8">Belongs to the two pore domain potassium channel (TC 1.A.1.8) family.</text>
</comment>
<evidence type="ECO:0000256" key="3">
    <source>
        <dbReference type="ARBA" id="ARBA00022692"/>
    </source>
</evidence>
<feature type="region of interest" description="Disordered" evidence="9">
    <location>
        <begin position="455"/>
        <end position="480"/>
    </location>
</feature>
<feature type="compositionally biased region" description="Low complexity" evidence="9">
    <location>
        <begin position="466"/>
        <end position="476"/>
    </location>
</feature>
<evidence type="ECO:0000259" key="11">
    <source>
        <dbReference type="Pfam" id="PF07885"/>
    </source>
</evidence>
<feature type="region of interest" description="Disordered" evidence="9">
    <location>
        <begin position="1271"/>
        <end position="1315"/>
    </location>
</feature>
<accession>A0A914E0M2</accession>
<evidence type="ECO:0000256" key="9">
    <source>
        <dbReference type="SAM" id="MobiDB-lite"/>
    </source>
</evidence>
<proteinExistence type="inferred from homology"/>
<feature type="transmembrane region" description="Helical" evidence="10">
    <location>
        <begin position="341"/>
        <end position="369"/>
    </location>
</feature>
<feature type="domain" description="Potassium channel" evidence="11">
    <location>
        <begin position="295"/>
        <end position="365"/>
    </location>
</feature>
<organism evidence="12 13">
    <name type="scientific">Acrobeloides nanus</name>
    <dbReference type="NCBI Taxonomy" id="290746"/>
    <lineage>
        <taxon>Eukaryota</taxon>
        <taxon>Metazoa</taxon>
        <taxon>Ecdysozoa</taxon>
        <taxon>Nematoda</taxon>
        <taxon>Chromadorea</taxon>
        <taxon>Rhabditida</taxon>
        <taxon>Tylenchina</taxon>
        <taxon>Cephalobomorpha</taxon>
        <taxon>Cephaloboidea</taxon>
        <taxon>Cephalobidae</taxon>
        <taxon>Acrobeloides</taxon>
    </lineage>
</organism>
<evidence type="ECO:0000256" key="6">
    <source>
        <dbReference type="ARBA" id="ARBA00023136"/>
    </source>
</evidence>
<feature type="region of interest" description="Disordered" evidence="9">
    <location>
        <begin position="747"/>
        <end position="766"/>
    </location>
</feature>
<dbReference type="PRINTS" id="PR01333">
    <property type="entry name" value="2POREKCHANEL"/>
</dbReference>
<dbReference type="GO" id="GO:0015271">
    <property type="term" value="F:outward rectifier potassium channel activity"/>
    <property type="evidence" value="ECO:0007669"/>
    <property type="project" value="TreeGrafter"/>
</dbReference>
<feature type="compositionally biased region" description="Basic and acidic residues" evidence="9">
    <location>
        <begin position="685"/>
        <end position="694"/>
    </location>
</feature>
<keyword evidence="5 8" id="KW-0406">Ion transport</keyword>
<evidence type="ECO:0000256" key="4">
    <source>
        <dbReference type="ARBA" id="ARBA00022989"/>
    </source>
</evidence>
<evidence type="ECO:0000313" key="12">
    <source>
        <dbReference type="Proteomes" id="UP000887540"/>
    </source>
</evidence>
<evidence type="ECO:0000256" key="5">
    <source>
        <dbReference type="ARBA" id="ARBA00023065"/>
    </source>
</evidence>
<keyword evidence="7 8" id="KW-0407">Ion channel</keyword>
<keyword evidence="2 8" id="KW-0813">Transport</keyword>
<evidence type="ECO:0000313" key="13">
    <source>
        <dbReference type="WBParaSite" id="ACRNAN_scaffold470.g23631.t2"/>
    </source>
</evidence>
<comment type="subcellular location">
    <subcellularLocation>
        <location evidence="1">Membrane</location>
        <topology evidence="1">Multi-pass membrane protein</topology>
    </subcellularLocation>
</comment>
<keyword evidence="12" id="KW-1185">Reference proteome</keyword>